<dbReference type="Pfam" id="PF00170">
    <property type="entry name" value="bZIP_1"/>
    <property type="match status" value="1"/>
</dbReference>
<dbReference type="Proteomes" id="UP001251528">
    <property type="component" value="Unassembled WGS sequence"/>
</dbReference>
<feature type="coiled-coil region" evidence="1">
    <location>
        <begin position="92"/>
        <end position="119"/>
    </location>
</feature>
<keyword evidence="1" id="KW-0175">Coiled coil</keyword>
<protein>
    <recommendedName>
        <fullName evidence="3">BZIP domain-containing protein</fullName>
    </recommendedName>
</protein>
<evidence type="ECO:0000313" key="4">
    <source>
        <dbReference type="EMBL" id="KAK2592918.1"/>
    </source>
</evidence>
<dbReference type="PANTHER" id="PTHR40618">
    <property type="entry name" value="B-ZIP TRANSCRIPTION FACTOR (EUROFUNG)-RELATED"/>
    <property type="match status" value="1"/>
</dbReference>
<gene>
    <name evidence="4" type="ORF">QQS21_009387</name>
</gene>
<dbReference type="InterPro" id="IPR004827">
    <property type="entry name" value="bZIP"/>
</dbReference>
<sequence>MASVINSPKSTTLAYATKTAHQQNENCEREEIRSDAINVQSGSTLFRKFDRCHKRSPGRPRLDITDDAAADRRRTQVRLAQRAYRYRKDATITTLEKRVKELKEANEQMYKTLKEANEKMYRTFNEFCLLMSSEPIFASAPEVVSCLSRTARKMRRIFNEASAENHGMTACDDSEESDDSVSSLSRINEALAEKHGIPAHDDSEEGYYSCPGNQPESTSPMALPCVNTYMPSDSEEGYYSCPGNQPESTSPMALPCVNTYMPSVTQGPPQYESRPSHAFAMTEPVDTMVTSEANILAATSATNSSIHNPTWLDGNALVTATPQIIGLPFEPFIDETAKDEFAQELMNSGLFQLVNAPASTLCTDDDAQSTAFNVIY</sequence>
<dbReference type="InterPro" id="IPR046347">
    <property type="entry name" value="bZIP_sf"/>
</dbReference>
<dbReference type="EMBL" id="JASWJB010000238">
    <property type="protein sequence ID" value="KAK2592918.1"/>
    <property type="molecule type" value="Genomic_DNA"/>
</dbReference>
<organism evidence="4 5">
    <name type="scientific">Conoideocrella luteorostrata</name>
    <dbReference type="NCBI Taxonomy" id="1105319"/>
    <lineage>
        <taxon>Eukaryota</taxon>
        <taxon>Fungi</taxon>
        <taxon>Dikarya</taxon>
        <taxon>Ascomycota</taxon>
        <taxon>Pezizomycotina</taxon>
        <taxon>Sordariomycetes</taxon>
        <taxon>Hypocreomycetidae</taxon>
        <taxon>Hypocreales</taxon>
        <taxon>Clavicipitaceae</taxon>
        <taxon>Conoideocrella</taxon>
    </lineage>
</organism>
<evidence type="ECO:0000256" key="2">
    <source>
        <dbReference type="SAM" id="MobiDB-lite"/>
    </source>
</evidence>
<proteinExistence type="predicted"/>
<feature type="region of interest" description="Disordered" evidence="2">
    <location>
        <begin position="195"/>
        <end position="214"/>
    </location>
</feature>
<reference evidence="4" key="1">
    <citation type="submission" date="2023-06" db="EMBL/GenBank/DDBJ databases">
        <title>Conoideocrella luteorostrata (Hypocreales: Clavicipitaceae), a potential biocontrol fungus for elongate hemlock scale in United States Christmas tree production areas.</title>
        <authorList>
            <person name="Barrett H."/>
            <person name="Lovett B."/>
            <person name="Macias A.M."/>
            <person name="Stajich J.E."/>
            <person name="Kasson M.T."/>
        </authorList>
    </citation>
    <scope>NUCLEOTIDE SEQUENCE</scope>
    <source>
        <strain evidence="4">ARSEF 14590</strain>
    </source>
</reference>
<dbReference type="Gene3D" id="1.20.5.170">
    <property type="match status" value="1"/>
</dbReference>
<dbReference type="PANTHER" id="PTHR40618:SF1">
    <property type="entry name" value="B-ZIP TRANSCRIPTION FACTOR (EUROFUNG)"/>
    <property type="match status" value="1"/>
</dbReference>
<keyword evidence="5" id="KW-1185">Reference proteome</keyword>
<dbReference type="GO" id="GO:0003700">
    <property type="term" value="F:DNA-binding transcription factor activity"/>
    <property type="evidence" value="ECO:0007669"/>
    <property type="project" value="InterPro"/>
</dbReference>
<evidence type="ECO:0000259" key="3">
    <source>
        <dbReference type="Pfam" id="PF00170"/>
    </source>
</evidence>
<comment type="caution">
    <text evidence="4">The sequence shown here is derived from an EMBL/GenBank/DDBJ whole genome shotgun (WGS) entry which is preliminary data.</text>
</comment>
<evidence type="ECO:0000313" key="5">
    <source>
        <dbReference type="Proteomes" id="UP001251528"/>
    </source>
</evidence>
<accession>A0AAJ0FVP3</accession>
<feature type="domain" description="BZIP" evidence="3">
    <location>
        <begin position="72"/>
        <end position="121"/>
    </location>
</feature>
<dbReference type="AlphaFoldDB" id="A0AAJ0FVP3"/>
<name>A0AAJ0FVP3_9HYPO</name>
<evidence type="ECO:0000256" key="1">
    <source>
        <dbReference type="SAM" id="Coils"/>
    </source>
</evidence>
<dbReference type="CDD" id="cd14688">
    <property type="entry name" value="bZIP_YAP"/>
    <property type="match status" value="1"/>
</dbReference>
<dbReference type="SUPFAM" id="SSF57959">
    <property type="entry name" value="Leucine zipper domain"/>
    <property type="match status" value="1"/>
</dbReference>